<evidence type="ECO:0000313" key="3">
    <source>
        <dbReference type="Proteomes" id="UP000269669"/>
    </source>
</evidence>
<proteinExistence type="predicted"/>
<reference evidence="2 3" key="1">
    <citation type="submission" date="2018-12" db="EMBL/GenBank/DDBJ databases">
        <title>Sequencing of bacterial isolates from soil warming experiment in Harvard Forest, Massachusetts, USA.</title>
        <authorList>
            <person name="Deangelis K."/>
        </authorList>
    </citation>
    <scope>NUCLEOTIDE SEQUENCE [LARGE SCALE GENOMIC DNA]</scope>
    <source>
        <strain evidence="2 3">EB153</strain>
    </source>
</reference>
<dbReference type="AlphaFoldDB" id="A0A428MI77"/>
<keyword evidence="1" id="KW-0812">Transmembrane</keyword>
<gene>
    <name evidence="2" type="ORF">EDE15_2103</name>
</gene>
<sequence length="62" mass="7088">MVTEICPNAGIAIAEAKILPYNHFAFIVLVSIFIYCLWTLMPLHGKRLFAKRTLLRPKTVDK</sequence>
<dbReference type="EMBL" id="RSDW01000001">
    <property type="protein sequence ID" value="RSL16582.1"/>
    <property type="molecule type" value="Genomic_DNA"/>
</dbReference>
<accession>A0A428MI77</accession>
<keyword evidence="1" id="KW-0472">Membrane</keyword>
<protein>
    <submittedName>
        <fullName evidence="2">Uncharacterized protein</fullName>
    </submittedName>
</protein>
<dbReference type="Proteomes" id="UP000269669">
    <property type="component" value="Unassembled WGS sequence"/>
</dbReference>
<keyword evidence="1" id="KW-1133">Transmembrane helix</keyword>
<evidence type="ECO:0000313" key="2">
    <source>
        <dbReference type="EMBL" id="RSL16582.1"/>
    </source>
</evidence>
<name>A0A428MI77_9BACT</name>
<comment type="caution">
    <text evidence="2">The sequence shown here is derived from an EMBL/GenBank/DDBJ whole genome shotgun (WGS) entry which is preliminary data.</text>
</comment>
<organism evidence="2 3">
    <name type="scientific">Edaphobacter aggregans</name>
    <dbReference type="NCBI Taxonomy" id="570835"/>
    <lineage>
        <taxon>Bacteria</taxon>
        <taxon>Pseudomonadati</taxon>
        <taxon>Acidobacteriota</taxon>
        <taxon>Terriglobia</taxon>
        <taxon>Terriglobales</taxon>
        <taxon>Acidobacteriaceae</taxon>
        <taxon>Edaphobacter</taxon>
    </lineage>
</organism>
<keyword evidence="3" id="KW-1185">Reference proteome</keyword>
<evidence type="ECO:0000256" key="1">
    <source>
        <dbReference type="SAM" id="Phobius"/>
    </source>
</evidence>
<feature type="transmembrane region" description="Helical" evidence="1">
    <location>
        <begin position="24"/>
        <end position="43"/>
    </location>
</feature>